<proteinExistence type="predicted"/>
<organism evidence="1 2">
    <name type="scientific">Paeniglutamicibacter cryotolerans</name>
    <dbReference type="NCBI Taxonomy" id="670079"/>
    <lineage>
        <taxon>Bacteria</taxon>
        <taxon>Bacillati</taxon>
        <taxon>Actinomycetota</taxon>
        <taxon>Actinomycetes</taxon>
        <taxon>Micrococcales</taxon>
        <taxon>Micrococcaceae</taxon>
        <taxon>Paeniglutamicibacter</taxon>
    </lineage>
</organism>
<dbReference type="AlphaFoldDB" id="A0A839QM17"/>
<evidence type="ECO:0000313" key="1">
    <source>
        <dbReference type="EMBL" id="MBB2997279.1"/>
    </source>
</evidence>
<keyword evidence="2" id="KW-1185">Reference proteome</keyword>
<protein>
    <submittedName>
        <fullName evidence="1">Uncharacterized protein</fullName>
    </submittedName>
</protein>
<reference evidence="1 2" key="1">
    <citation type="submission" date="2020-08" db="EMBL/GenBank/DDBJ databases">
        <title>Sequencing the genomes of 1000 actinobacteria strains.</title>
        <authorList>
            <person name="Klenk H.-P."/>
        </authorList>
    </citation>
    <scope>NUCLEOTIDE SEQUENCE [LARGE SCALE GENOMIC DNA]</scope>
    <source>
        <strain evidence="1 2">DSM 22826</strain>
    </source>
</reference>
<name>A0A839QM17_9MICC</name>
<accession>A0A839QM17</accession>
<comment type="caution">
    <text evidence="1">The sequence shown here is derived from an EMBL/GenBank/DDBJ whole genome shotgun (WGS) entry which is preliminary data.</text>
</comment>
<evidence type="ECO:0000313" key="2">
    <source>
        <dbReference type="Proteomes" id="UP000523000"/>
    </source>
</evidence>
<dbReference type="EMBL" id="JACHVS010000002">
    <property type="protein sequence ID" value="MBB2997279.1"/>
    <property type="molecule type" value="Genomic_DNA"/>
</dbReference>
<gene>
    <name evidence="1" type="ORF">E9229_003526</name>
</gene>
<dbReference type="Proteomes" id="UP000523000">
    <property type="component" value="Unassembled WGS sequence"/>
</dbReference>
<sequence>MTELIVSLSFNQDVWWLSFMSPNAGDLSLPCHARRGMAWVRHGAASCCLESLCACDSSALCGGLNGTQSMSVFMSAKIALGNGLRRSPGIPAANV</sequence>